<dbReference type="Proteomes" id="UP001302274">
    <property type="component" value="Unassembled WGS sequence"/>
</dbReference>
<protein>
    <recommendedName>
        <fullName evidence="3">ATP-grasp domain-containing protein</fullName>
    </recommendedName>
</protein>
<name>A0ABU5VQA3_9BACT</name>
<organism evidence="1 2">
    <name type="scientific">Bacteriovorax antarcticus</name>
    <dbReference type="NCBI Taxonomy" id="3088717"/>
    <lineage>
        <taxon>Bacteria</taxon>
        <taxon>Pseudomonadati</taxon>
        <taxon>Bdellovibrionota</taxon>
        <taxon>Bacteriovoracia</taxon>
        <taxon>Bacteriovoracales</taxon>
        <taxon>Bacteriovoracaceae</taxon>
        <taxon>Bacteriovorax</taxon>
    </lineage>
</organism>
<accession>A0ABU5VQA3</accession>
<evidence type="ECO:0008006" key="3">
    <source>
        <dbReference type="Google" id="ProtNLM"/>
    </source>
</evidence>
<dbReference type="RefSeq" id="WP_323574714.1">
    <property type="nucleotide sequence ID" value="NZ_JAYGJQ010000001.1"/>
</dbReference>
<evidence type="ECO:0000313" key="2">
    <source>
        <dbReference type="Proteomes" id="UP001302274"/>
    </source>
</evidence>
<keyword evidence="2" id="KW-1185">Reference proteome</keyword>
<dbReference type="SUPFAM" id="SSF56059">
    <property type="entry name" value="Glutathione synthetase ATP-binding domain-like"/>
    <property type="match status" value="1"/>
</dbReference>
<proteinExistence type="predicted"/>
<gene>
    <name evidence="1" type="ORF">SHI21_03395</name>
</gene>
<sequence length="340" mass="39765">MKTYKVDLDYESFLFDPNYTEDSVSNLKIIREFEYIFFLVNQENCILKNARDYEKNYLNKLKGLDFVIPQLDPRAKNTESWWGNRHSYSIEQNLNSKITSAELGKKNNWGFYKGALAKSSEEVEAHIKQFPEYKNWIIKRPHSFSGIGHYQFNSENINKFIMNKIILGEVLVEPLYKRVFDIGTTFVVKDGIIERQFMVENINSANGGFKGGVGASTLDKFKKYILEKYSYSLDELEQITKEIATNYLDMGAINNIQIDSFIYEEDGVLKLYPLVEVNYRKTMGLVIQTLADKYPDCSTVEWVIRTKKEIDEDKEFYTRSELVRLSPDGTHFQTYLKRNL</sequence>
<comment type="caution">
    <text evidence="1">The sequence shown here is derived from an EMBL/GenBank/DDBJ whole genome shotgun (WGS) entry which is preliminary data.</text>
</comment>
<reference evidence="1 2" key="1">
    <citation type="submission" date="2023-11" db="EMBL/GenBank/DDBJ databases">
        <title>A Novel Polar Bacteriovorax (B. antarcticus) Isolated from the Biocrust in Antarctica.</title>
        <authorList>
            <person name="Mun W."/>
            <person name="Choi S.Y."/>
            <person name="Mitchell R.J."/>
        </authorList>
    </citation>
    <scope>NUCLEOTIDE SEQUENCE [LARGE SCALE GENOMIC DNA]</scope>
    <source>
        <strain evidence="1 2">PP10</strain>
    </source>
</reference>
<dbReference type="EMBL" id="JAYGJQ010000001">
    <property type="protein sequence ID" value="MEA9355226.1"/>
    <property type="molecule type" value="Genomic_DNA"/>
</dbReference>
<evidence type="ECO:0000313" key="1">
    <source>
        <dbReference type="EMBL" id="MEA9355226.1"/>
    </source>
</evidence>